<dbReference type="SMART" id="SM00355">
    <property type="entry name" value="ZnF_C2H2"/>
    <property type="match status" value="15"/>
</dbReference>
<dbReference type="GO" id="GO:0045944">
    <property type="term" value="P:positive regulation of transcription by RNA polymerase II"/>
    <property type="evidence" value="ECO:0007669"/>
    <property type="project" value="TreeGrafter"/>
</dbReference>
<feature type="domain" description="C2H2-type" evidence="6">
    <location>
        <begin position="294"/>
        <end position="321"/>
    </location>
</feature>
<feature type="domain" description="C2H2-type" evidence="6">
    <location>
        <begin position="530"/>
        <end position="559"/>
    </location>
</feature>
<comment type="caution">
    <text evidence="7">The sequence shown here is derived from an EMBL/GenBank/DDBJ whole genome shotgun (WGS) entry which is preliminary data.</text>
</comment>
<keyword evidence="2" id="KW-0677">Repeat</keyword>
<dbReference type="PANTHER" id="PTHR24403">
    <property type="entry name" value="ZINC FINGER PROTEIN"/>
    <property type="match status" value="1"/>
</dbReference>
<dbReference type="GO" id="GO:0008270">
    <property type="term" value="F:zinc ion binding"/>
    <property type="evidence" value="ECO:0007669"/>
    <property type="project" value="UniProtKB-KW"/>
</dbReference>
<sequence length="726" mass="83172">MAEGVQYHIEIQDGHGFEDGAVMVVLDLNGQDLPHSVAQTILELAQQSRRGQLREADNIAQIFVEEAQNQGQEGQTIEYVTRVEGEDPLPMEASGNIITEVKVEDIDSFLCGAQEPAQFVTSIQDGSQEKIIVRDLAELEQMRAGTMQMQSEATQTVLYKSLLDQDRMKYRRISRFPIDGLDHPELVLSDAKVEVGVQCEIINFQDRNTNVVVAANEGDATACSEGDAKDIKSEPLWADDLVNDASKPAEPEEAAAVPEQPAVRKTCKHCEFACNQDLELGHHLKQVHKESKPFACSVCGAAFELELSFQIHLLAHIDRPAVKQQKNGYVCPVCSVQLKTHKNLMSHAEKEHSSVSLYTCTKCRFASCSKKELSEHNKSELHTGRKNRVSVCPVCKVACLRLTVHLAESHPDHRPYSCDQCNYTSKTTYAMRTHVVTHTSSKDFVCPQCQRACKSQISLKRHIKNHNPDRKFHCSLCSFCTNDGYEFKRHGVRVHTRKTYYGCKYCNLSFVNHCDLKLHAMSEHKSRDSFYCKYKQCDFSCETKLEFKRHVQTHTGKHRYLCEICDFTTPWRAHLDRHLATHTNLRPFKCELCDYECREKINLKKHMVIHSEDKPFKCTRCTYTCKLKNLLDSHTRIMHTSLKPFACTRCTYTTKTASNLKKHMWIHEHYKPFECRYCPYTAREKNKLRRHENLKHKETVSEVYELKPVANAMETYSIVFTTPPPD</sequence>
<feature type="domain" description="C2H2-type" evidence="6">
    <location>
        <begin position="645"/>
        <end position="672"/>
    </location>
</feature>
<evidence type="ECO:0000256" key="4">
    <source>
        <dbReference type="ARBA" id="ARBA00022833"/>
    </source>
</evidence>
<protein>
    <recommendedName>
        <fullName evidence="6">C2H2-type domain-containing protein</fullName>
    </recommendedName>
</protein>
<feature type="domain" description="C2H2-type" evidence="6">
    <location>
        <begin position="358"/>
        <end position="387"/>
    </location>
</feature>
<dbReference type="GO" id="GO:0005634">
    <property type="term" value="C:nucleus"/>
    <property type="evidence" value="ECO:0007669"/>
    <property type="project" value="TreeGrafter"/>
</dbReference>
<keyword evidence="3 5" id="KW-0863">Zinc-finger</keyword>
<evidence type="ECO:0000259" key="6">
    <source>
        <dbReference type="PROSITE" id="PS50157"/>
    </source>
</evidence>
<evidence type="ECO:0000256" key="1">
    <source>
        <dbReference type="ARBA" id="ARBA00022723"/>
    </source>
</evidence>
<keyword evidence="1" id="KW-0479">Metal-binding</keyword>
<evidence type="ECO:0000313" key="8">
    <source>
        <dbReference type="Proteomes" id="UP000678393"/>
    </source>
</evidence>
<dbReference type="Gene3D" id="3.30.160.60">
    <property type="entry name" value="Classic Zinc Finger"/>
    <property type="match status" value="7"/>
</dbReference>
<dbReference type="Proteomes" id="UP000678393">
    <property type="component" value="Unassembled WGS sequence"/>
</dbReference>
<dbReference type="FunFam" id="3.30.160.60:FF:000448">
    <property type="entry name" value="RE1-silencing transcription factor A"/>
    <property type="match status" value="1"/>
</dbReference>
<accession>A0A8S3Z965</accession>
<dbReference type="EMBL" id="CAJHNH020002248">
    <property type="protein sequence ID" value="CAG5126104.1"/>
    <property type="molecule type" value="Genomic_DNA"/>
</dbReference>
<name>A0A8S3Z965_9EUPU</name>
<proteinExistence type="predicted"/>
<feature type="domain" description="C2H2-type" evidence="6">
    <location>
        <begin position="588"/>
        <end position="615"/>
    </location>
</feature>
<reference evidence="7" key="1">
    <citation type="submission" date="2021-04" db="EMBL/GenBank/DDBJ databases">
        <authorList>
            <consortium name="Molecular Ecology Group"/>
        </authorList>
    </citation>
    <scope>NUCLEOTIDE SEQUENCE</scope>
</reference>
<feature type="domain" description="C2H2-type" evidence="6">
    <location>
        <begin position="560"/>
        <end position="587"/>
    </location>
</feature>
<dbReference type="FunFam" id="3.30.160.60:FF:000100">
    <property type="entry name" value="Zinc finger 45-like"/>
    <property type="match status" value="1"/>
</dbReference>
<feature type="domain" description="C2H2-type" evidence="6">
    <location>
        <begin position="616"/>
        <end position="644"/>
    </location>
</feature>
<dbReference type="OrthoDB" id="6038757at2759"/>
<keyword evidence="4" id="KW-0862">Zinc</keyword>
<feature type="domain" description="C2H2-type" evidence="6">
    <location>
        <begin position="416"/>
        <end position="443"/>
    </location>
</feature>
<organism evidence="7 8">
    <name type="scientific">Candidula unifasciata</name>
    <dbReference type="NCBI Taxonomy" id="100452"/>
    <lineage>
        <taxon>Eukaryota</taxon>
        <taxon>Metazoa</taxon>
        <taxon>Spiralia</taxon>
        <taxon>Lophotrochozoa</taxon>
        <taxon>Mollusca</taxon>
        <taxon>Gastropoda</taxon>
        <taxon>Heterobranchia</taxon>
        <taxon>Euthyneura</taxon>
        <taxon>Panpulmonata</taxon>
        <taxon>Eupulmonata</taxon>
        <taxon>Stylommatophora</taxon>
        <taxon>Helicina</taxon>
        <taxon>Helicoidea</taxon>
        <taxon>Geomitridae</taxon>
        <taxon>Candidula</taxon>
    </lineage>
</organism>
<feature type="domain" description="C2H2-type" evidence="6">
    <location>
        <begin position="501"/>
        <end position="529"/>
    </location>
</feature>
<evidence type="ECO:0000256" key="3">
    <source>
        <dbReference type="ARBA" id="ARBA00022771"/>
    </source>
</evidence>
<dbReference type="AlphaFoldDB" id="A0A8S3Z965"/>
<dbReference type="PROSITE" id="PS50157">
    <property type="entry name" value="ZINC_FINGER_C2H2_2"/>
    <property type="match status" value="11"/>
</dbReference>
<feature type="domain" description="C2H2-type" evidence="6">
    <location>
        <begin position="265"/>
        <end position="293"/>
    </location>
</feature>
<evidence type="ECO:0000313" key="7">
    <source>
        <dbReference type="EMBL" id="CAG5126104.1"/>
    </source>
</evidence>
<dbReference type="InterPro" id="IPR036236">
    <property type="entry name" value="Znf_C2H2_sf"/>
</dbReference>
<evidence type="ECO:0000256" key="2">
    <source>
        <dbReference type="ARBA" id="ARBA00022737"/>
    </source>
</evidence>
<dbReference type="Pfam" id="PF00096">
    <property type="entry name" value="zf-C2H2"/>
    <property type="match status" value="1"/>
</dbReference>
<dbReference type="SUPFAM" id="SSF57667">
    <property type="entry name" value="beta-beta-alpha zinc fingers"/>
    <property type="match status" value="6"/>
</dbReference>
<feature type="domain" description="C2H2-type" evidence="6">
    <location>
        <begin position="444"/>
        <end position="471"/>
    </location>
</feature>
<evidence type="ECO:0000256" key="5">
    <source>
        <dbReference type="PROSITE-ProRule" id="PRU00042"/>
    </source>
</evidence>
<dbReference type="InterPro" id="IPR013087">
    <property type="entry name" value="Znf_C2H2_type"/>
</dbReference>
<dbReference type="InterPro" id="IPR050688">
    <property type="entry name" value="Zinc_finger/UBP_domain"/>
</dbReference>
<dbReference type="PANTHER" id="PTHR24403:SF109">
    <property type="entry name" value="ZINC FINGER PROTEIN 845-LIKE"/>
    <property type="match status" value="1"/>
</dbReference>
<gene>
    <name evidence="7" type="ORF">CUNI_LOCUS11662</name>
</gene>
<keyword evidence="8" id="KW-1185">Reference proteome</keyword>
<dbReference type="PROSITE" id="PS00028">
    <property type="entry name" value="ZINC_FINGER_C2H2_1"/>
    <property type="match status" value="9"/>
</dbReference>